<name>J4U877_TRIAS</name>
<comment type="caution">
    <text evidence="1">The sequence shown here is derived from an EMBL/GenBank/DDBJ whole genome shotgun (WGS) entry which is preliminary data.</text>
</comment>
<dbReference type="HOGENOM" id="CLU_903692_0_0_1"/>
<accession>J4U877</accession>
<dbReference type="GeneID" id="25988329"/>
<dbReference type="Proteomes" id="UP000002748">
    <property type="component" value="Unassembled WGS sequence"/>
</dbReference>
<sequence>MVSILSNFSTLYQLARQSSLFRAKGSALVRHVRIERELGILVLKSAAGAKIIKPPADQLVSILGRATRVDMGPGLTEADTELFRLAKPQESRWLCMGDVCTGSSPTTVLIVSHIGHGKQTIDLRDTQRLVVNIQPAAKYGLRHDTDSIRPPVGATFLGAMPAHVVILPESPKERCKDITAQVAMLYTSAIYFFLSAVKDRSDADVRCIGLPPAVMREFKLTFDKLRQHFEKVMEQIEHELDYLGNKKLEQTEILLDMLARVKLVPWEAYANELSEDQLAFENTCCLKCFGYGPRMCVACTEDAEIAAK</sequence>
<evidence type="ECO:0000313" key="1">
    <source>
        <dbReference type="EMBL" id="EJT46640.1"/>
    </source>
</evidence>
<dbReference type="VEuPathDB" id="FungiDB:A1Q1_04817"/>
<protein>
    <submittedName>
        <fullName evidence="1">Uncharacterized protein</fullName>
    </submittedName>
</protein>
<dbReference type="EMBL" id="ALBS01000283">
    <property type="protein sequence ID" value="EJT46640.1"/>
    <property type="molecule type" value="Genomic_DNA"/>
</dbReference>
<proteinExistence type="predicted"/>
<evidence type="ECO:0000313" key="2">
    <source>
        <dbReference type="Proteomes" id="UP000002748"/>
    </source>
</evidence>
<dbReference type="KEGG" id="tasa:A1Q1_04817"/>
<reference evidence="1 2" key="1">
    <citation type="journal article" date="2012" name="Eukaryot. Cell">
        <title>Draft genome sequence of CBS 2479, the standard type strain of Trichosporon asahii.</title>
        <authorList>
            <person name="Yang R.Y."/>
            <person name="Li H.T."/>
            <person name="Zhu H."/>
            <person name="Zhou G.P."/>
            <person name="Wang M."/>
            <person name="Wang L."/>
        </authorList>
    </citation>
    <scope>NUCLEOTIDE SEQUENCE [LARGE SCALE GENOMIC DNA]</scope>
    <source>
        <strain evidence="2">ATCC 90039 / CBS 2479 / JCM 2466 / KCTC 7840 / NCYC 2677 / UAMH 7654</strain>
    </source>
</reference>
<organism evidence="1 2">
    <name type="scientific">Trichosporon asahii var. asahii (strain ATCC 90039 / CBS 2479 / JCM 2466 / KCTC 7840 / NBRC 103889/ NCYC 2677 / UAMH 7654)</name>
    <name type="common">Yeast</name>
    <dbReference type="NCBI Taxonomy" id="1186058"/>
    <lineage>
        <taxon>Eukaryota</taxon>
        <taxon>Fungi</taxon>
        <taxon>Dikarya</taxon>
        <taxon>Basidiomycota</taxon>
        <taxon>Agaricomycotina</taxon>
        <taxon>Tremellomycetes</taxon>
        <taxon>Trichosporonales</taxon>
        <taxon>Trichosporonaceae</taxon>
        <taxon>Trichosporon</taxon>
    </lineage>
</organism>
<dbReference type="AlphaFoldDB" id="J4U877"/>
<gene>
    <name evidence="1" type="ORF">A1Q1_04817</name>
</gene>
<dbReference type="RefSeq" id="XP_014178530.1">
    <property type="nucleotide sequence ID" value="XM_014323055.1"/>
</dbReference>